<organism evidence="6 7">
    <name type="scientific">Candidatus Defluviibacterium haderslevense</name>
    <dbReference type="NCBI Taxonomy" id="2981993"/>
    <lineage>
        <taxon>Bacteria</taxon>
        <taxon>Pseudomonadati</taxon>
        <taxon>Bacteroidota</taxon>
        <taxon>Saprospiria</taxon>
        <taxon>Saprospirales</taxon>
        <taxon>Saprospiraceae</taxon>
        <taxon>Candidatus Defluviibacterium</taxon>
    </lineage>
</organism>
<name>A0A9D7XE17_9BACT</name>
<dbReference type="Proteomes" id="UP000808349">
    <property type="component" value="Unassembled WGS sequence"/>
</dbReference>
<dbReference type="Gene3D" id="3.90.1720.10">
    <property type="entry name" value="endopeptidase domain like (from Nostoc punctiforme)"/>
    <property type="match status" value="1"/>
</dbReference>
<dbReference type="SUPFAM" id="SSF54001">
    <property type="entry name" value="Cysteine proteinases"/>
    <property type="match status" value="1"/>
</dbReference>
<dbReference type="PANTHER" id="PTHR47053:SF1">
    <property type="entry name" value="MUREIN DD-ENDOPEPTIDASE MEPH-RELATED"/>
    <property type="match status" value="1"/>
</dbReference>
<evidence type="ECO:0000256" key="1">
    <source>
        <dbReference type="ARBA" id="ARBA00007074"/>
    </source>
</evidence>
<dbReference type="Pfam" id="PF00877">
    <property type="entry name" value="NLPC_P60"/>
    <property type="match status" value="1"/>
</dbReference>
<keyword evidence="3" id="KW-0378">Hydrolase</keyword>
<dbReference type="InterPro" id="IPR000064">
    <property type="entry name" value="NLP_P60_dom"/>
</dbReference>
<comment type="similarity">
    <text evidence="1">Belongs to the peptidase C40 family.</text>
</comment>
<dbReference type="InterPro" id="IPR038765">
    <property type="entry name" value="Papain-like_cys_pep_sf"/>
</dbReference>
<evidence type="ECO:0000313" key="7">
    <source>
        <dbReference type="Proteomes" id="UP000808349"/>
    </source>
</evidence>
<proteinExistence type="inferred from homology"/>
<protein>
    <submittedName>
        <fullName evidence="6">C40 family peptidase</fullName>
    </submittedName>
</protein>
<dbReference type="InterPro" id="IPR051202">
    <property type="entry name" value="Peptidase_C40"/>
</dbReference>
<dbReference type="PANTHER" id="PTHR47053">
    <property type="entry name" value="MUREIN DD-ENDOPEPTIDASE MEPH-RELATED"/>
    <property type="match status" value="1"/>
</dbReference>
<dbReference type="GO" id="GO:0006508">
    <property type="term" value="P:proteolysis"/>
    <property type="evidence" value="ECO:0007669"/>
    <property type="project" value="UniProtKB-KW"/>
</dbReference>
<dbReference type="EMBL" id="JADKFW010000004">
    <property type="protein sequence ID" value="MBK9717131.1"/>
    <property type="molecule type" value="Genomic_DNA"/>
</dbReference>
<dbReference type="PROSITE" id="PS51935">
    <property type="entry name" value="NLPC_P60"/>
    <property type="match status" value="1"/>
</dbReference>
<comment type="caution">
    <text evidence="6">The sequence shown here is derived from an EMBL/GenBank/DDBJ whole genome shotgun (WGS) entry which is preliminary data.</text>
</comment>
<feature type="domain" description="NlpC/P60" evidence="5">
    <location>
        <begin position="44"/>
        <end position="169"/>
    </location>
</feature>
<dbReference type="GO" id="GO:0008234">
    <property type="term" value="F:cysteine-type peptidase activity"/>
    <property type="evidence" value="ECO:0007669"/>
    <property type="project" value="UniProtKB-KW"/>
</dbReference>
<gene>
    <name evidence="6" type="ORF">IPO85_06395</name>
</gene>
<evidence type="ECO:0000259" key="5">
    <source>
        <dbReference type="PROSITE" id="PS51935"/>
    </source>
</evidence>
<sequence length="180" mass="19962">MVVHTGILRFIFILGIVCCLQSCSSTPKYTYTKTKTHSDTSKDAKLREIIVTLGRELIGTPYRKGGKTEKGFDCSGLVIYVCGRMDIDLASCAADQAKCGKTVSLDHAKPGDLIYFGQKGHIHHVGIISVNQKSNLSIIHSSSSQGVIEENILKSDYWIKRIKLIKDLSSYPRDKRISQN</sequence>
<accession>A0A9D7XE17</accession>
<evidence type="ECO:0000256" key="4">
    <source>
        <dbReference type="ARBA" id="ARBA00022807"/>
    </source>
</evidence>
<evidence type="ECO:0000256" key="3">
    <source>
        <dbReference type="ARBA" id="ARBA00022801"/>
    </source>
</evidence>
<keyword evidence="2" id="KW-0645">Protease</keyword>
<reference evidence="6 7" key="1">
    <citation type="submission" date="2020-10" db="EMBL/GenBank/DDBJ databases">
        <title>Connecting structure to function with the recovery of over 1000 high-quality activated sludge metagenome-assembled genomes encoding full-length rRNA genes using long-read sequencing.</title>
        <authorList>
            <person name="Singleton C.M."/>
            <person name="Petriglieri F."/>
            <person name="Kristensen J.M."/>
            <person name="Kirkegaard R.H."/>
            <person name="Michaelsen T.Y."/>
            <person name="Andersen M.H."/>
            <person name="Karst S.M."/>
            <person name="Dueholm M.S."/>
            <person name="Nielsen P.H."/>
            <person name="Albertsen M."/>
        </authorList>
    </citation>
    <scope>NUCLEOTIDE SEQUENCE [LARGE SCALE GENOMIC DNA]</scope>
    <source>
        <strain evidence="6">Ribe_18-Q3-R11-54_BAT3C.373</strain>
    </source>
</reference>
<evidence type="ECO:0000313" key="6">
    <source>
        <dbReference type="EMBL" id="MBK9717131.1"/>
    </source>
</evidence>
<dbReference type="AlphaFoldDB" id="A0A9D7XE17"/>
<evidence type="ECO:0000256" key="2">
    <source>
        <dbReference type="ARBA" id="ARBA00022670"/>
    </source>
</evidence>
<keyword evidence="4" id="KW-0788">Thiol protease</keyword>